<feature type="region of interest" description="Disordered" evidence="2">
    <location>
        <begin position="61"/>
        <end position="90"/>
    </location>
</feature>
<evidence type="ECO:0000259" key="3">
    <source>
        <dbReference type="SMART" id="SM00939"/>
    </source>
</evidence>
<dbReference type="EMBL" id="BAAASE010000006">
    <property type="protein sequence ID" value="GAA2407694.1"/>
    <property type="molecule type" value="Genomic_DNA"/>
</dbReference>
<dbReference type="NCBIfam" id="TIGR00976">
    <property type="entry name" value="CocE_NonD"/>
    <property type="match status" value="2"/>
</dbReference>
<gene>
    <name evidence="4" type="ORF">GCM10010255_48900</name>
</gene>
<dbReference type="Gene3D" id="2.60.120.260">
    <property type="entry name" value="Galactose-binding domain-like"/>
    <property type="match status" value="1"/>
</dbReference>
<evidence type="ECO:0000313" key="5">
    <source>
        <dbReference type="Proteomes" id="UP001499986"/>
    </source>
</evidence>
<dbReference type="SUPFAM" id="SSF53474">
    <property type="entry name" value="alpha/beta-Hydrolases"/>
    <property type="match status" value="1"/>
</dbReference>
<feature type="domain" description="Xaa-Pro dipeptidyl-peptidase C-terminal" evidence="3">
    <location>
        <begin position="355"/>
        <end position="670"/>
    </location>
</feature>
<keyword evidence="1 4" id="KW-0378">Hydrolase</keyword>
<dbReference type="PANTHER" id="PTHR43056:SF10">
    <property type="entry name" value="COCE_NOND FAMILY, PUTATIVE (AFU_ORTHOLOGUE AFUA_7G00600)-RELATED"/>
    <property type="match status" value="1"/>
</dbReference>
<feature type="compositionally biased region" description="Polar residues" evidence="2">
    <location>
        <begin position="1"/>
        <end position="12"/>
    </location>
</feature>
<dbReference type="InterPro" id="IPR050585">
    <property type="entry name" value="Xaa-Pro_dipeptidyl-ppase/CocE"/>
</dbReference>
<comment type="caution">
    <text evidence="4">The sequence shown here is derived from an EMBL/GenBank/DDBJ whole genome shotgun (WGS) entry which is preliminary data.</text>
</comment>
<dbReference type="SUPFAM" id="SSF49785">
    <property type="entry name" value="Galactose-binding domain-like"/>
    <property type="match status" value="1"/>
</dbReference>
<dbReference type="Pfam" id="PF08530">
    <property type="entry name" value="PepX_C"/>
    <property type="match status" value="1"/>
</dbReference>
<protein>
    <submittedName>
        <fullName evidence="4">CocE/NonD family hydrolase</fullName>
    </submittedName>
</protein>
<feature type="compositionally biased region" description="Gly residues" evidence="2">
    <location>
        <begin position="371"/>
        <end position="402"/>
    </location>
</feature>
<evidence type="ECO:0000256" key="1">
    <source>
        <dbReference type="ARBA" id="ARBA00022801"/>
    </source>
</evidence>
<dbReference type="GO" id="GO:0016787">
    <property type="term" value="F:hydrolase activity"/>
    <property type="evidence" value="ECO:0007669"/>
    <property type="project" value="UniProtKB-KW"/>
</dbReference>
<dbReference type="InterPro" id="IPR000383">
    <property type="entry name" value="Xaa-Pro-like_dom"/>
</dbReference>
<feature type="compositionally biased region" description="Low complexity" evidence="2">
    <location>
        <begin position="17"/>
        <end position="27"/>
    </location>
</feature>
<keyword evidence="5" id="KW-1185">Reference proteome</keyword>
<dbReference type="Proteomes" id="UP001499986">
    <property type="component" value="Unassembled WGS sequence"/>
</dbReference>
<dbReference type="InterPro" id="IPR005674">
    <property type="entry name" value="CocE/Ser_esterase"/>
</dbReference>
<dbReference type="Gene3D" id="3.40.50.1820">
    <property type="entry name" value="alpha/beta hydrolase"/>
    <property type="match status" value="1"/>
</dbReference>
<reference evidence="4 5" key="1">
    <citation type="journal article" date="2019" name="Int. J. Syst. Evol. Microbiol.">
        <title>The Global Catalogue of Microorganisms (GCM) 10K type strain sequencing project: providing services to taxonomists for standard genome sequencing and annotation.</title>
        <authorList>
            <consortium name="The Broad Institute Genomics Platform"/>
            <consortium name="The Broad Institute Genome Sequencing Center for Infectious Disease"/>
            <person name="Wu L."/>
            <person name="Ma J."/>
        </authorList>
    </citation>
    <scope>NUCLEOTIDE SEQUENCE [LARGE SCALE GENOMIC DNA]</scope>
    <source>
        <strain evidence="4 5">JCM 4358</strain>
    </source>
</reference>
<feature type="region of interest" description="Disordered" evidence="2">
    <location>
        <begin position="364"/>
        <end position="405"/>
    </location>
</feature>
<dbReference type="InterPro" id="IPR029058">
    <property type="entry name" value="AB_hydrolase_fold"/>
</dbReference>
<dbReference type="InterPro" id="IPR013736">
    <property type="entry name" value="Xaa-Pro_dipept_C"/>
</dbReference>
<evidence type="ECO:0000256" key="2">
    <source>
        <dbReference type="SAM" id="MobiDB-lite"/>
    </source>
</evidence>
<sequence length="681" mass="73928">MLSVTGVTSYDTSHARPGPLQGPEPLQGGALWRRTLRIPMRDGIQLAADLYSASPEPETTALPVLLERTPYGRRAQRGSDQDRSDAPVPRPEDIARHFTEARYHVVRQDCRGRGDSEGTFVKYLGEGPDGADTIAWLRNQPWCDGRVVMTGVSYSAHVQAAAAAEGTTGLAAMFQDSGGFSSAYDAGMRMGGAFELKQVTWALRHAVESPEAAADPVLAEDLRRVDLTGWFGAMPWRPGCTPLRHLSPYEDFLLEQWRQDTFGDYYRNPAIYGRGFYERFPDAPSLHMGSWYDPYVRSTIENFTALRKLKSAPSYLVMGPWTHGHRCETYAGDVDFGPRATLDGNLAPSYLEFRRRWFDRALGRGDEGDGANPGDGHAGTGHAGTGHAGTGHAGDGHAGNGHAGNEDLPAVQYFLMGGGDGRRDAAGRMRHGGAWRTDTQWPPASTAPVALYLTTDGALTTAPPTVAVASVTYDFDPRRPVPTMGGQVTSGEPVMTGGAYDQNAPDARVYGAREPYLPLYSRPDVISLTTPPLERDVVLAGPVSAQLYISTTAPDTDFTIKLIDVHPPNADYPHGFAMNLTDGIVRCRFHRSYEKPELLTPGEVYEIEVTAPDTANTFAAGHRIRLDVSSSNFPRFDVNTNTGEPEAAARRTAMATNTVHMDAGRPSHLRVRLEGGTAALA</sequence>
<evidence type="ECO:0000313" key="4">
    <source>
        <dbReference type="EMBL" id="GAA2407694.1"/>
    </source>
</evidence>
<dbReference type="SMART" id="SM00939">
    <property type="entry name" value="PepX_C"/>
    <property type="match status" value="1"/>
</dbReference>
<feature type="compositionally biased region" description="Basic and acidic residues" evidence="2">
    <location>
        <begin position="77"/>
        <end position="90"/>
    </location>
</feature>
<organism evidence="4 5">
    <name type="scientific">Streptomyces coeruleofuscus</name>
    <dbReference type="NCBI Taxonomy" id="66879"/>
    <lineage>
        <taxon>Bacteria</taxon>
        <taxon>Bacillati</taxon>
        <taxon>Actinomycetota</taxon>
        <taxon>Actinomycetes</taxon>
        <taxon>Kitasatosporales</taxon>
        <taxon>Streptomycetaceae</taxon>
        <taxon>Streptomyces</taxon>
    </lineage>
</organism>
<feature type="region of interest" description="Disordered" evidence="2">
    <location>
        <begin position="1"/>
        <end position="27"/>
    </location>
</feature>
<dbReference type="PANTHER" id="PTHR43056">
    <property type="entry name" value="PEPTIDASE S9 PROLYL OLIGOPEPTIDASE"/>
    <property type="match status" value="1"/>
</dbReference>
<dbReference type="Pfam" id="PF02129">
    <property type="entry name" value="Peptidase_S15"/>
    <property type="match status" value="1"/>
</dbReference>
<name>A0ABN3IL94_9ACTN</name>
<dbReference type="Gene3D" id="1.10.3020.10">
    <property type="entry name" value="alpha-amino acid ester hydrolase ( Helical cap domain)"/>
    <property type="match status" value="1"/>
</dbReference>
<accession>A0ABN3IL94</accession>
<dbReference type="InterPro" id="IPR008979">
    <property type="entry name" value="Galactose-bd-like_sf"/>
</dbReference>
<proteinExistence type="predicted"/>